<dbReference type="RefSeq" id="WP_007470177.1">
    <property type="nucleotide sequence ID" value="NZ_KI391953.1"/>
</dbReference>
<dbReference type="GO" id="GO:0003924">
    <property type="term" value="F:GTPase activity"/>
    <property type="evidence" value="ECO:0007669"/>
    <property type="project" value="InterPro"/>
</dbReference>
<evidence type="ECO:0000313" key="6">
    <source>
        <dbReference type="EMBL" id="EFV13031.1"/>
    </source>
</evidence>
<dbReference type="Gene3D" id="3.40.50.300">
    <property type="entry name" value="P-loop containing nucleotide triphosphate hydrolases"/>
    <property type="match status" value="1"/>
</dbReference>
<name>E5XRI6_SEGRC</name>
<keyword evidence="2" id="KW-0342">GTP-binding</keyword>
<dbReference type="InterPro" id="IPR004881">
    <property type="entry name" value="Ribosome_biogen_GTPase_RsgA"/>
</dbReference>
<dbReference type="EMBL" id="ACZI02000002">
    <property type="protein sequence ID" value="EFV13031.1"/>
    <property type="molecule type" value="Genomic_DNA"/>
</dbReference>
<dbReference type="CDD" id="cd01854">
    <property type="entry name" value="YjeQ_EngC"/>
    <property type="match status" value="1"/>
</dbReference>
<organism evidence="6 7">
    <name type="scientific">Segniliparus rugosus (strain ATCC BAA-974 / DSM 45345 / CCUG 50838 / CIP 108380 / JCM 13579 / CDC 945)</name>
    <dbReference type="NCBI Taxonomy" id="679197"/>
    <lineage>
        <taxon>Bacteria</taxon>
        <taxon>Bacillati</taxon>
        <taxon>Actinomycetota</taxon>
        <taxon>Actinomycetes</taxon>
        <taxon>Mycobacteriales</taxon>
        <taxon>Segniliparaceae</taxon>
        <taxon>Segniliparus</taxon>
    </lineage>
</organism>
<comment type="caution">
    <text evidence="6">The sequence shown here is derived from an EMBL/GenBank/DDBJ whole genome shotgun (WGS) entry which is preliminary data.</text>
</comment>
<dbReference type="AlphaFoldDB" id="E5XRI6"/>
<feature type="region of interest" description="Disordered" evidence="3">
    <location>
        <begin position="23"/>
        <end position="44"/>
    </location>
</feature>
<proteinExistence type="predicted"/>
<dbReference type="PANTHER" id="PTHR32120:SF11">
    <property type="entry name" value="SMALL RIBOSOMAL SUBUNIT BIOGENESIS GTPASE RSGA 1, MITOCHONDRIAL-RELATED"/>
    <property type="match status" value="1"/>
</dbReference>
<feature type="domain" description="CP-type G" evidence="5">
    <location>
        <begin position="125"/>
        <end position="277"/>
    </location>
</feature>
<evidence type="ECO:0000259" key="5">
    <source>
        <dbReference type="PROSITE" id="PS51721"/>
    </source>
</evidence>
<protein>
    <submittedName>
        <fullName evidence="6">Ribosome small subunit-dependent GTPase A</fullName>
    </submittedName>
</protein>
<dbReference type="PROSITE" id="PS51721">
    <property type="entry name" value="G_CP"/>
    <property type="match status" value="1"/>
</dbReference>
<gene>
    <name evidence="6" type="ORF">HMPREF9336_02109</name>
</gene>
<reference evidence="6 7" key="1">
    <citation type="journal article" date="2011" name="Stand. Genomic Sci.">
        <title>High quality draft genome sequence of Segniliparus rugosus CDC 945(T)= (ATCC BAA-974(T)).</title>
        <authorList>
            <person name="Earl A.M."/>
            <person name="Desjardins C.A."/>
            <person name="Fitzgerald M.G."/>
            <person name="Arachchi H.M."/>
            <person name="Zeng Q."/>
            <person name="Mehta T."/>
            <person name="Griggs A."/>
            <person name="Birren B.W."/>
            <person name="Toney N.C."/>
            <person name="Carr J."/>
            <person name="Posey J."/>
            <person name="Butler W.R."/>
        </authorList>
    </citation>
    <scope>NUCLEOTIDE SEQUENCE [LARGE SCALE GENOMIC DNA]</scope>
    <source>
        <strain evidence="7">ATCC BAA-974 / DSM 45345 / CCUG 50838 / CIP 108380 / JCM 13579 / CDC 945</strain>
    </source>
</reference>
<evidence type="ECO:0000313" key="7">
    <source>
        <dbReference type="Proteomes" id="UP000004816"/>
    </source>
</evidence>
<dbReference type="InterPro" id="IPR010914">
    <property type="entry name" value="RsgA_GTPase_dom"/>
</dbReference>
<evidence type="ECO:0000256" key="2">
    <source>
        <dbReference type="ARBA" id="ARBA00023134"/>
    </source>
</evidence>
<dbReference type="PROSITE" id="PS50936">
    <property type="entry name" value="ENGC_GTPASE"/>
    <property type="match status" value="1"/>
</dbReference>
<dbReference type="HOGENOM" id="CLU_033617_1_0_11"/>
<dbReference type="NCBIfam" id="TIGR00157">
    <property type="entry name" value="ribosome small subunit-dependent GTPase A"/>
    <property type="match status" value="1"/>
</dbReference>
<dbReference type="PANTHER" id="PTHR32120">
    <property type="entry name" value="SMALL RIBOSOMAL SUBUNIT BIOGENESIS GTPASE RSGA"/>
    <property type="match status" value="1"/>
</dbReference>
<dbReference type="eggNOG" id="COG1162">
    <property type="taxonomic scope" value="Bacteria"/>
</dbReference>
<dbReference type="STRING" id="679197.HMPREF9336_02109"/>
<dbReference type="Pfam" id="PF03193">
    <property type="entry name" value="RsgA_GTPase"/>
    <property type="match status" value="1"/>
</dbReference>
<feature type="domain" description="EngC GTPase" evidence="4">
    <location>
        <begin position="134"/>
        <end position="275"/>
    </location>
</feature>
<keyword evidence="7" id="KW-1185">Reference proteome</keyword>
<accession>E5XRI6</accession>
<evidence type="ECO:0000256" key="3">
    <source>
        <dbReference type="SAM" id="MobiDB-lite"/>
    </source>
</evidence>
<dbReference type="InterPro" id="IPR027417">
    <property type="entry name" value="P-loop_NTPase"/>
</dbReference>
<keyword evidence="1" id="KW-0547">Nucleotide-binding</keyword>
<dbReference type="SUPFAM" id="SSF52540">
    <property type="entry name" value="P-loop containing nucleoside triphosphate hydrolases"/>
    <property type="match status" value="1"/>
</dbReference>
<dbReference type="Proteomes" id="UP000004816">
    <property type="component" value="Unassembled WGS sequence"/>
</dbReference>
<dbReference type="GO" id="GO:0005525">
    <property type="term" value="F:GTP binding"/>
    <property type="evidence" value="ECO:0007669"/>
    <property type="project" value="UniProtKB-KW"/>
</dbReference>
<evidence type="ECO:0000256" key="1">
    <source>
        <dbReference type="ARBA" id="ARBA00022741"/>
    </source>
</evidence>
<dbReference type="InterPro" id="IPR030378">
    <property type="entry name" value="G_CP_dom"/>
</dbReference>
<sequence length="339" mass="36055">MRDGGSWLLRRGQDLSRYDESDVRLRPGAPNRARTKRRPEHTEAKPAMVVGIARGRQLCAMDGSDTLVTTVRARELGRRGVVVGDRVHLDGDVSGTPDTLARIVRVDERSSALRRTADDEAGSASGPLERVVVANASQLLIVVAAADPPPSAGLVRRALVAAYAEGITPRLAITKTDLADPSQFQAGFNGLGLDVVRCGKEDDLAELEGVFEEQLTVLLGHSGVGKSTLVNRLAPSANRVVGELTRIGKGKHTSTDARAFPLPEGGWIVDTPGVRSFGLAHVTAEQVLGAFRDLAETAEDCPRGCGHLGPPADPECLLDEFPDRERVCAVRGLMQAVSG</sequence>
<evidence type="ECO:0000259" key="4">
    <source>
        <dbReference type="PROSITE" id="PS50936"/>
    </source>
</evidence>